<evidence type="ECO:0000313" key="2">
    <source>
        <dbReference type="Proteomes" id="UP001057452"/>
    </source>
</evidence>
<reference evidence="1" key="1">
    <citation type="submission" date="2022-05" db="EMBL/GenBank/DDBJ databases">
        <title>Chromosome-level genome of Chaenocephalus aceratus.</title>
        <authorList>
            <person name="Park H."/>
        </authorList>
    </citation>
    <scope>NUCLEOTIDE SEQUENCE</scope>
    <source>
        <strain evidence="1">KU_202001</strain>
    </source>
</reference>
<proteinExistence type="predicted"/>
<name>A0ACB9VWR0_CHAAC</name>
<keyword evidence="2" id="KW-1185">Reference proteome</keyword>
<evidence type="ECO:0000313" key="1">
    <source>
        <dbReference type="EMBL" id="KAI4804769.1"/>
    </source>
</evidence>
<sequence>MKAELLTGSPVSNVEEAHRAGQELLKRGCGSVIITLGPQGCVVVEAQGSASRHVQTTSVKSVDTTASRSNLHQTVSRAAVAVLKGAVLVSPVKLHALDPVASHASLCEGGVSKTGAGDSFIGALAFYMAHYPTMPLEEMACRANQVAGVSVQTVGTQTSYPLKKHLPAELF</sequence>
<accession>A0ACB9VWR0</accession>
<organism evidence="1 2">
    <name type="scientific">Chaenocephalus aceratus</name>
    <name type="common">Blackfin icefish</name>
    <name type="synonym">Chaenichthys aceratus</name>
    <dbReference type="NCBI Taxonomy" id="36190"/>
    <lineage>
        <taxon>Eukaryota</taxon>
        <taxon>Metazoa</taxon>
        <taxon>Chordata</taxon>
        <taxon>Craniata</taxon>
        <taxon>Vertebrata</taxon>
        <taxon>Euteleostomi</taxon>
        <taxon>Actinopterygii</taxon>
        <taxon>Neopterygii</taxon>
        <taxon>Teleostei</taxon>
        <taxon>Neoteleostei</taxon>
        <taxon>Acanthomorphata</taxon>
        <taxon>Eupercaria</taxon>
        <taxon>Perciformes</taxon>
        <taxon>Notothenioidei</taxon>
        <taxon>Channichthyidae</taxon>
        <taxon>Chaenocephalus</taxon>
    </lineage>
</organism>
<dbReference type="EMBL" id="CM043799">
    <property type="protein sequence ID" value="KAI4804769.1"/>
    <property type="molecule type" value="Genomic_DNA"/>
</dbReference>
<comment type="caution">
    <text evidence="1">The sequence shown here is derived from an EMBL/GenBank/DDBJ whole genome shotgun (WGS) entry which is preliminary data.</text>
</comment>
<dbReference type="Proteomes" id="UP001057452">
    <property type="component" value="Chromosome 15"/>
</dbReference>
<gene>
    <name evidence="1" type="ORF">KUCAC02_026385</name>
</gene>
<protein>
    <submittedName>
        <fullName evidence="1">Uncharacterized protein</fullName>
    </submittedName>
</protein>